<organism evidence="2 3">
    <name type="scientific">Sclerotinia nivalis</name>
    <dbReference type="NCBI Taxonomy" id="352851"/>
    <lineage>
        <taxon>Eukaryota</taxon>
        <taxon>Fungi</taxon>
        <taxon>Dikarya</taxon>
        <taxon>Ascomycota</taxon>
        <taxon>Pezizomycotina</taxon>
        <taxon>Leotiomycetes</taxon>
        <taxon>Helotiales</taxon>
        <taxon>Sclerotiniaceae</taxon>
        <taxon>Sclerotinia</taxon>
    </lineage>
</organism>
<name>A0A9X0ADP2_9HELO</name>
<feature type="region of interest" description="Disordered" evidence="1">
    <location>
        <begin position="347"/>
        <end position="370"/>
    </location>
</feature>
<feature type="compositionally biased region" description="Polar residues" evidence="1">
    <location>
        <begin position="360"/>
        <end position="370"/>
    </location>
</feature>
<protein>
    <submittedName>
        <fullName evidence="2">Uncharacterized protein</fullName>
    </submittedName>
</protein>
<gene>
    <name evidence="2" type="ORF">OCU04_009934</name>
</gene>
<evidence type="ECO:0000313" key="2">
    <source>
        <dbReference type="EMBL" id="KAJ8060851.1"/>
    </source>
</evidence>
<feature type="region of interest" description="Disordered" evidence="1">
    <location>
        <begin position="1"/>
        <end position="49"/>
    </location>
</feature>
<comment type="caution">
    <text evidence="2">The sequence shown here is derived from an EMBL/GenBank/DDBJ whole genome shotgun (WGS) entry which is preliminary data.</text>
</comment>
<proteinExistence type="predicted"/>
<evidence type="ECO:0000313" key="3">
    <source>
        <dbReference type="Proteomes" id="UP001152300"/>
    </source>
</evidence>
<dbReference type="InterPro" id="IPR038883">
    <property type="entry name" value="AN11006-like"/>
</dbReference>
<dbReference type="PANTHER" id="PTHR42085:SF2">
    <property type="entry name" value="F-BOX DOMAIN-CONTAINING PROTEIN"/>
    <property type="match status" value="1"/>
</dbReference>
<dbReference type="OrthoDB" id="62952at2759"/>
<accession>A0A9X0ADP2</accession>
<dbReference type="Proteomes" id="UP001152300">
    <property type="component" value="Unassembled WGS sequence"/>
</dbReference>
<sequence length="370" mass="41592">MPETRSTKLKANNKLGGITSSKRVSRKRVSPNPKRVNPKRGKQSNNAADAADIQSRITLLDLPLEVRQMIYRLIIVKQNAIQITSPMDTLPRGHPEKKNRTPPKGGAALLEVSKAMHCDAAQYFYENNNFIIGSPIKHMVHVGRFTKSSRSSIKANRHGLQSFLTRVPRFYVNCIRELTILTPVAILSKSHWCGLWGNPGIAICPGHPVSHHLPKSIIAHFQDMTVAALKRFPGLRIANIIFTDAEDAEDDWRELPHSTVERSLVNSFNILFHHDNLEKITLRLDLKGEAPHYRFCTRHPLEGSHIFHVIEKAMKKAVKGQDGLWTSPETNGDDIDDSKGILLSRYQGEAGEGENADENQSYLWQISRTG</sequence>
<dbReference type="EMBL" id="JAPEIS010000012">
    <property type="protein sequence ID" value="KAJ8060851.1"/>
    <property type="molecule type" value="Genomic_DNA"/>
</dbReference>
<keyword evidence="3" id="KW-1185">Reference proteome</keyword>
<dbReference type="PANTHER" id="PTHR42085">
    <property type="entry name" value="F-BOX DOMAIN-CONTAINING PROTEIN"/>
    <property type="match status" value="1"/>
</dbReference>
<reference evidence="2" key="1">
    <citation type="submission" date="2022-11" db="EMBL/GenBank/DDBJ databases">
        <title>Genome Resource of Sclerotinia nivalis Strain SnTB1, a Plant Pathogen Isolated from American Ginseng.</title>
        <authorList>
            <person name="Fan S."/>
        </authorList>
    </citation>
    <scope>NUCLEOTIDE SEQUENCE</scope>
    <source>
        <strain evidence="2">SnTB1</strain>
    </source>
</reference>
<dbReference type="AlphaFoldDB" id="A0A9X0ADP2"/>
<evidence type="ECO:0000256" key="1">
    <source>
        <dbReference type="SAM" id="MobiDB-lite"/>
    </source>
</evidence>